<dbReference type="PROSITE" id="PS50050">
    <property type="entry name" value="TNFR_NGFR_2"/>
    <property type="match status" value="1"/>
</dbReference>
<feature type="repeat" description="TNFR-Cys" evidence="1">
    <location>
        <begin position="114"/>
        <end position="153"/>
    </location>
</feature>
<keyword evidence="7" id="KW-1185">Reference proteome</keyword>
<evidence type="ECO:0000256" key="1">
    <source>
        <dbReference type="PROSITE-ProRule" id="PRU00206"/>
    </source>
</evidence>
<keyword evidence="1" id="KW-1015">Disulfide bond</keyword>
<keyword evidence="4" id="KW-0812">Transmembrane</keyword>
<feature type="coiled-coil region" evidence="2">
    <location>
        <begin position="638"/>
        <end position="669"/>
    </location>
</feature>
<proteinExistence type="predicted"/>
<dbReference type="OrthoDB" id="427433at2759"/>
<evidence type="ECO:0000313" key="6">
    <source>
        <dbReference type="EMBL" id="CAE7377426.1"/>
    </source>
</evidence>
<organism evidence="6 7">
    <name type="scientific">Symbiodinium necroappetens</name>
    <dbReference type="NCBI Taxonomy" id="1628268"/>
    <lineage>
        <taxon>Eukaryota</taxon>
        <taxon>Sar</taxon>
        <taxon>Alveolata</taxon>
        <taxon>Dinophyceae</taxon>
        <taxon>Suessiales</taxon>
        <taxon>Symbiodiniaceae</taxon>
        <taxon>Symbiodinium</taxon>
    </lineage>
</organism>
<comment type="caution">
    <text evidence="1">Lacks conserved residue(s) required for the propagation of feature annotation.</text>
</comment>
<accession>A0A812Q004</accession>
<feature type="compositionally biased region" description="Low complexity" evidence="3">
    <location>
        <begin position="572"/>
        <end position="585"/>
    </location>
</feature>
<evidence type="ECO:0000259" key="5">
    <source>
        <dbReference type="PROSITE" id="PS50050"/>
    </source>
</evidence>
<feature type="region of interest" description="Disordered" evidence="3">
    <location>
        <begin position="571"/>
        <end position="634"/>
    </location>
</feature>
<keyword evidence="4" id="KW-0472">Membrane</keyword>
<feature type="domain" description="TNFR-Cys" evidence="5">
    <location>
        <begin position="114"/>
        <end position="153"/>
    </location>
</feature>
<evidence type="ECO:0000313" key="7">
    <source>
        <dbReference type="Proteomes" id="UP000601435"/>
    </source>
</evidence>
<feature type="compositionally biased region" description="Pro residues" evidence="3">
    <location>
        <begin position="1600"/>
        <end position="1609"/>
    </location>
</feature>
<feature type="region of interest" description="Disordered" evidence="3">
    <location>
        <begin position="1464"/>
        <end position="1548"/>
    </location>
</feature>
<gene>
    <name evidence="6" type="ORF">SNEC2469_LOCUS10187</name>
</gene>
<evidence type="ECO:0000256" key="3">
    <source>
        <dbReference type="SAM" id="MobiDB-lite"/>
    </source>
</evidence>
<evidence type="ECO:0000256" key="2">
    <source>
        <dbReference type="SAM" id="Coils"/>
    </source>
</evidence>
<dbReference type="Proteomes" id="UP000601435">
    <property type="component" value="Unassembled WGS sequence"/>
</dbReference>
<comment type="caution">
    <text evidence="6">The sequence shown here is derived from an EMBL/GenBank/DDBJ whole genome shotgun (WGS) entry which is preliminary data.</text>
</comment>
<feature type="compositionally biased region" description="Low complexity" evidence="3">
    <location>
        <begin position="593"/>
        <end position="633"/>
    </location>
</feature>
<reference evidence="6" key="1">
    <citation type="submission" date="2021-02" db="EMBL/GenBank/DDBJ databases">
        <authorList>
            <person name="Dougan E. K."/>
            <person name="Rhodes N."/>
            <person name="Thang M."/>
            <person name="Chan C."/>
        </authorList>
    </citation>
    <scope>NUCLEOTIDE SEQUENCE</scope>
</reference>
<keyword evidence="2" id="KW-0175">Coiled coil</keyword>
<evidence type="ECO:0000256" key="4">
    <source>
        <dbReference type="SAM" id="Phobius"/>
    </source>
</evidence>
<dbReference type="CDD" id="cd00185">
    <property type="entry name" value="TNFRSF"/>
    <property type="match status" value="2"/>
</dbReference>
<keyword evidence="4" id="KW-1133">Transmembrane helix</keyword>
<dbReference type="EMBL" id="CAJNJA010016253">
    <property type="protein sequence ID" value="CAE7377426.1"/>
    <property type="molecule type" value="Genomic_DNA"/>
</dbReference>
<feature type="compositionally biased region" description="Basic and acidic residues" evidence="3">
    <location>
        <begin position="1631"/>
        <end position="1655"/>
    </location>
</feature>
<feature type="compositionally biased region" description="Low complexity" evidence="3">
    <location>
        <begin position="1514"/>
        <end position="1548"/>
    </location>
</feature>
<feature type="disulfide bond" evidence="1">
    <location>
        <begin position="115"/>
        <end position="130"/>
    </location>
</feature>
<feature type="transmembrane region" description="Helical" evidence="4">
    <location>
        <begin position="1376"/>
        <end position="1398"/>
    </location>
</feature>
<dbReference type="InterPro" id="IPR001368">
    <property type="entry name" value="TNFR/NGFR_Cys_rich_reg"/>
</dbReference>
<protein>
    <recommendedName>
        <fullName evidence="5">TNFR-Cys domain-containing protein</fullName>
    </recommendedName>
</protein>
<feature type="region of interest" description="Disordered" evidence="3">
    <location>
        <begin position="1587"/>
        <end position="1659"/>
    </location>
</feature>
<sequence>MALSTGETAYFTVHDIDQISDDSCYTTECLYQAQCDPGYYAVENNPCYSDDVFPAWRELHCCRQQRNINGYLRGFEATHGIIDGKLFYASCCATCYPGEVIVGCHAYFAGVCQTCAAGRFNPTGSPGSSCEECQPCEAGKIRRGCGPATAGLCVECEAGSEFKTIGLEGAWTDTCQACESCPRGHVRVGCGGADPGYCSPCVGGSFFAAPFCRTCFTCIQGERRGCGGQQIGVCTDCRSGRYEVANTEGACLDCETCSEDEAEMSADGFQVSGPWVRVGCGAAATGKCVRMAAQLNLEGVTRCPTAADPEALCEGASVSARWTMHGLSLWQLDAEYGNCTAEASLCLSGFWRVALYRREIDNFAGAEVAELGDWFSAELEQESSLDAPNAVLMKRGLQLPSGLPEASGYFLRVFFFDAGGSCCAGTSVAPLFADSEDLSLAGHLLDVQAAVDVAAEDISSGSWQAAHTLLSDTCASHTGDIEGTWEACERSKALQLGLPAGQRSLLPFALLHSSGSADIAALGAAFPVKEAGERLLDMEQIHEVMVQLIPPNLTVWRSLVQPLFAAPERLLSNSTSNGTGPSSPNATEEPSGEANESHGNASSNASAASGSNASNSSNATAESGTTSTTSTTAGPVLLDFTEESAEALLEQLKREALQAAAGAEALRAQWQSEVSSCVQLLAPKLRELQEIDKLLGESAEAAGFSVVRMAQAVTWKLRKELQDLVNATDLVEKEQKSIDVLQRIGSMALMMLGTWGQSWYHGLEWRLLVQVDSAAWPPSMMPPLGGGLSMPGAVPIADTRQRVWEPFLEVAESWFSFAEELRLELENQTDFGTSALSRLLPIMHGAVDQVAAFTEEVLEPYAREGSMLFAGPLPNISQPASCGNRGWCLSFVARQVSEELALEDAWDGFGPQAVRPWIDPRVEDLRLKRASTEILQMAWGRIRIFEELLLQVIDVRDIQKEPSISAAASAQSTHIAAHIDVILQWSKWSNMSSSAGSDRPEAAWHWHELRKLRSALDLSRRSAALLARRRLSRLELLTAWVSGQRDDGYSTGPATWSWRQPWSPWSLHSAGSPAMALFDASAAAAAKLEAAIGDQELHAATRAQAYLRIDISSDLHPVAYAGLVQTGSAMLRLMAPAGRDHMMMHSDAKAFLISLPASQLPDPLQAGAETGEAPSGAFPQPHVELRLKRLSGAFDAADTSVEPPQEGTLPFVTRHDRGTCMPLAQIQAEKAPEIVPAALLPLDGFWVLTARDGTTARLLQIDEGTVLRLLFEIDVPDGTPPWPLLSDTRDVLYKLPEDGLCSGLRPIFGSAPETSTFPPTTRTTLHTQTATTIPLIPTTSRQGVIIVEEEEDLVLAPKRSTSLAPGAAPEPWTPPIWFYAVLFLLVLGAMVLAVRWTFKYQRRRIQNAGKIVPEALQEEGKVPVEEGTSQATQEAAPTILTKDGSALREAAAVKASENPYLAMAKKSPKKMASRKSGSWEISDTPREDDPKNEDEDNKSWSEASTPEGSDAEEGGSSSHSSLHSPSSSSGDSSSGRSRSVSPRTALAAKALGAHAQNFSPDALTAGALRAHAQDFLPDARAAQALEAHAKSLASSSTGPAPAPALPVVPPAEVRLQGSKHSKNSKSSGESAVRDAEARPEEEKEGAEARGVHAEAGDSWIPGGNLGFCLRLQVQG</sequence>
<name>A0A812Q004_9DINO</name>